<evidence type="ECO:0000313" key="1">
    <source>
        <dbReference type="EMBL" id="NCI51330.1"/>
    </source>
</evidence>
<reference evidence="1 2" key="1">
    <citation type="submission" date="2020-01" db="EMBL/GenBank/DDBJ databases">
        <title>Genome analysis.</title>
        <authorList>
            <person name="Wu S."/>
            <person name="Wang G."/>
        </authorList>
    </citation>
    <scope>NUCLEOTIDE SEQUENCE [LARGE SCALE GENOMIC DNA]</scope>
    <source>
        <strain evidence="1 2">SYL130</strain>
    </source>
</reference>
<sequence>MPDVKIPGTLLELHREFMADLLFCCNEVSDTLKQIESSIQLCDVYRSRLYGYYRENKFENQVEEVHFFKVVKPMFLSELEYFARLQQFQLFGFETLAFCKREHLRMKRILEANKGFAEYYKRGVTYFDEAWFTRGTPAQTTLSILPLEAAGKFTSVQDGSVSGLLAINRYLLCLEEKIKFLS</sequence>
<gene>
    <name evidence="1" type="ORF">GWC95_15485</name>
</gene>
<dbReference type="RefSeq" id="WP_161819615.1">
    <property type="nucleotide sequence ID" value="NZ_JAACJS010000015.1"/>
</dbReference>
<evidence type="ECO:0000313" key="2">
    <source>
        <dbReference type="Proteomes" id="UP000753802"/>
    </source>
</evidence>
<dbReference type="InterPro" id="IPR018534">
    <property type="entry name" value="Tet_reg_excision_RteC"/>
</dbReference>
<keyword evidence="2" id="KW-1185">Reference proteome</keyword>
<comment type="caution">
    <text evidence="1">The sequence shown here is derived from an EMBL/GenBank/DDBJ whole genome shotgun (WGS) entry which is preliminary data.</text>
</comment>
<protein>
    <recommendedName>
        <fullName evidence="3">RteC protein</fullName>
    </recommendedName>
</protein>
<dbReference type="EMBL" id="JAACJS010000015">
    <property type="protein sequence ID" value="NCI51330.1"/>
    <property type="molecule type" value="Genomic_DNA"/>
</dbReference>
<dbReference type="Pfam" id="PF09357">
    <property type="entry name" value="RteC"/>
    <property type="match status" value="1"/>
</dbReference>
<dbReference type="Proteomes" id="UP000753802">
    <property type="component" value="Unassembled WGS sequence"/>
</dbReference>
<name>A0ABW9ZXU6_9BACT</name>
<accession>A0ABW9ZXU6</accession>
<evidence type="ECO:0008006" key="3">
    <source>
        <dbReference type="Google" id="ProtNLM"/>
    </source>
</evidence>
<proteinExistence type="predicted"/>
<organism evidence="1 2">
    <name type="scientific">Sediminibacterium roseum</name>
    <dbReference type="NCBI Taxonomy" id="1978412"/>
    <lineage>
        <taxon>Bacteria</taxon>
        <taxon>Pseudomonadati</taxon>
        <taxon>Bacteroidota</taxon>
        <taxon>Chitinophagia</taxon>
        <taxon>Chitinophagales</taxon>
        <taxon>Chitinophagaceae</taxon>
        <taxon>Sediminibacterium</taxon>
    </lineage>
</organism>